<dbReference type="Proteomes" id="UP001207605">
    <property type="component" value="Unassembled WGS sequence"/>
</dbReference>
<organism evidence="2 3">
    <name type="scientific">Dorea ammoniilytica</name>
    <dbReference type="NCBI Taxonomy" id="2981788"/>
    <lineage>
        <taxon>Bacteria</taxon>
        <taxon>Bacillati</taxon>
        <taxon>Bacillota</taxon>
        <taxon>Clostridia</taxon>
        <taxon>Lachnospirales</taxon>
        <taxon>Lachnospiraceae</taxon>
        <taxon>Dorea</taxon>
    </lineage>
</organism>
<comment type="caution">
    <text evidence="2">The sequence shown here is derived from an EMBL/GenBank/DDBJ whole genome shotgun (WGS) entry which is preliminary data.</text>
</comment>
<feature type="domain" description="PHP" evidence="1">
    <location>
        <begin position="5"/>
        <end position="114"/>
    </location>
</feature>
<evidence type="ECO:0000259" key="1">
    <source>
        <dbReference type="Pfam" id="PF02811"/>
    </source>
</evidence>
<evidence type="ECO:0000313" key="2">
    <source>
        <dbReference type="EMBL" id="MCU6699652.1"/>
    </source>
</evidence>
<accession>A0ABT2S5F2</accession>
<dbReference type="SUPFAM" id="SSF89550">
    <property type="entry name" value="PHP domain-like"/>
    <property type="match status" value="1"/>
</dbReference>
<dbReference type="Pfam" id="PF13263">
    <property type="entry name" value="PHP_C"/>
    <property type="match status" value="1"/>
</dbReference>
<keyword evidence="3" id="KW-1185">Reference proteome</keyword>
<dbReference type="InterPro" id="IPR052018">
    <property type="entry name" value="PHP_domain"/>
</dbReference>
<dbReference type="PANTHER" id="PTHR42924:SF3">
    <property type="entry name" value="POLYMERASE_HISTIDINOL PHOSPHATASE N-TERMINAL DOMAIN-CONTAINING PROTEIN"/>
    <property type="match status" value="1"/>
</dbReference>
<dbReference type="EMBL" id="JAOQJV010000004">
    <property type="protein sequence ID" value="MCU6699652.1"/>
    <property type="molecule type" value="Genomic_DNA"/>
</dbReference>
<dbReference type="Gene3D" id="3.20.20.140">
    <property type="entry name" value="Metal-dependent hydrolases"/>
    <property type="match status" value="1"/>
</dbReference>
<sequence length="280" mass="32019">MKIDMHCHVHEGSIDSRVSLDEYITVLKEKGFDGMLITDHDSYHGYRHWKYEMKGKAHQDFVVLKGIEYDTLDAGHMLCIMPEGVRMRLLELKGLPVSMLIEFVHRHGGILGPAHPYGAKYMSMTNTKRYRKSQEFVKRFDFIEVFNACESQESNDSAARLAAEYGKPGVGGSDAHKTDCIGTGYTILPEMVTCETELINLIREKAAIQAGGVLYGRTTKEKMGAFHKILADLFWFYNRGGAMLKYFKRRRKDKIENPVTPVDPIEIPYLKKAKKFRSKK</sequence>
<dbReference type="NCBIfam" id="NF038032">
    <property type="entry name" value="CehA_McbA_metalo"/>
    <property type="match status" value="1"/>
</dbReference>
<dbReference type="Pfam" id="PF02811">
    <property type="entry name" value="PHP"/>
    <property type="match status" value="1"/>
</dbReference>
<name>A0ABT2S5F2_9FIRM</name>
<dbReference type="InterPro" id="IPR016195">
    <property type="entry name" value="Pol/histidinol_Pase-like"/>
</dbReference>
<dbReference type="InterPro" id="IPR004013">
    <property type="entry name" value="PHP_dom"/>
</dbReference>
<evidence type="ECO:0000313" key="3">
    <source>
        <dbReference type="Proteomes" id="UP001207605"/>
    </source>
</evidence>
<dbReference type="CDD" id="cd07432">
    <property type="entry name" value="PHP_HisPPase"/>
    <property type="match status" value="1"/>
</dbReference>
<proteinExistence type="predicted"/>
<reference evidence="2 3" key="1">
    <citation type="journal article" date="2021" name="ISME Commun">
        <title>Automated analysis of genomic sequences facilitates high-throughput and comprehensive description of bacteria.</title>
        <authorList>
            <person name="Hitch T.C.A."/>
        </authorList>
    </citation>
    <scope>NUCLEOTIDE SEQUENCE [LARGE SCALE GENOMIC DNA]</scope>
    <source>
        <strain evidence="2 3">Sanger_02</strain>
    </source>
</reference>
<dbReference type="RefSeq" id="WP_262581212.1">
    <property type="nucleotide sequence ID" value="NZ_JAOQJV010000004.1"/>
</dbReference>
<dbReference type="PANTHER" id="PTHR42924">
    <property type="entry name" value="EXONUCLEASE"/>
    <property type="match status" value="1"/>
</dbReference>
<gene>
    <name evidence="2" type="ORF">OCV65_05295</name>
</gene>
<protein>
    <submittedName>
        <fullName evidence="2">PHP domain-containing protein</fullName>
    </submittedName>
</protein>